<evidence type="ECO:0000256" key="8">
    <source>
        <dbReference type="ARBA" id="ARBA00023277"/>
    </source>
</evidence>
<dbReference type="InterPro" id="IPR002139">
    <property type="entry name" value="Ribo/fructo_kinase"/>
</dbReference>
<dbReference type="Gene3D" id="3.40.1190.20">
    <property type="match status" value="1"/>
</dbReference>
<dbReference type="PRINTS" id="PR00990">
    <property type="entry name" value="RIBOKINASE"/>
</dbReference>
<keyword evidence="4 9" id="KW-0418">Kinase</keyword>
<accession>A0A931BSB0</accession>
<feature type="binding site" evidence="9">
    <location>
        <position position="252"/>
    </location>
    <ligand>
        <name>K(+)</name>
        <dbReference type="ChEBI" id="CHEBI:29103"/>
    </ligand>
</feature>
<feature type="binding site" evidence="9">
    <location>
        <position position="254"/>
    </location>
    <ligand>
        <name>K(+)</name>
        <dbReference type="ChEBI" id="CHEBI:29103"/>
    </ligand>
</feature>
<keyword evidence="7 9" id="KW-0630">Potassium</keyword>
<dbReference type="Proteomes" id="UP000599312">
    <property type="component" value="Unassembled WGS sequence"/>
</dbReference>
<gene>
    <name evidence="9" type="primary">rbsK</name>
    <name evidence="11" type="ORF">I2H38_00930</name>
</gene>
<dbReference type="PANTHER" id="PTHR10584">
    <property type="entry name" value="SUGAR KINASE"/>
    <property type="match status" value="1"/>
</dbReference>
<proteinExistence type="inferred from homology"/>
<sequence>MILIFGSINMDLVARVSAIARPGETVLSPRAESFFGGKGANQAVAAARAVRDPSIGVAMAGAIGSDSFGPACLGNLRENGLDVTAIRTVSEPTGCAFITVDAGGENAITVASGANLAVRSQDLSDELLSKTTVLVLQMEVPLEESLAAATRARAFGIKVVWNLAPAPTDRDRHRIPEILAVTDVLVVNEHEAVATAALVSGKDEGDYQQAATQLAHGFGLACVVTAGSRGALALLPDGSRLHAPALPVTPTDTTGAGDTFVGVMAVGLAEGLDLTTAMEQACCAASLSCLKLGAQAGMPRREEIDRALAENAAPALGVKLYP</sequence>
<feature type="binding site" evidence="9">
    <location>
        <position position="288"/>
    </location>
    <ligand>
        <name>K(+)</name>
        <dbReference type="ChEBI" id="CHEBI:29103"/>
    </ligand>
</feature>
<feature type="binding site" evidence="9">
    <location>
        <position position="139"/>
    </location>
    <ligand>
        <name>substrate</name>
    </ligand>
</feature>
<feature type="binding site" evidence="9">
    <location>
        <position position="258"/>
    </location>
    <ligand>
        <name>substrate</name>
    </ligand>
</feature>
<dbReference type="CDD" id="cd01174">
    <property type="entry name" value="ribokinase"/>
    <property type="match status" value="1"/>
</dbReference>
<dbReference type="GO" id="GO:0019303">
    <property type="term" value="P:D-ribose catabolic process"/>
    <property type="evidence" value="ECO:0007669"/>
    <property type="project" value="UniProtKB-UniRule"/>
</dbReference>
<evidence type="ECO:0000256" key="4">
    <source>
        <dbReference type="ARBA" id="ARBA00022777"/>
    </source>
</evidence>
<evidence type="ECO:0000256" key="1">
    <source>
        <dbReference type="ARBA" id="ARBA00022679"/>
    </source>
</evidence>
<organism evidence="11 12">
    <name type="scientific">Microvirga alba</name>
    <dbReference type="NCBI Taxonomy" id="2791025"/>
    <lineage>
        <taxon>Bacteria</taxon>
        <taxon>Pseudomonadati</taxon>
        <taxon>Pseudomonadota</taxon>
        <taxon>Alphaproteobacteria</taxon>
        <taxon>Hyphomicrobiales</taxon>
        <taxon>Methylobacteriaceae</taxon>
        <taxon>Microvirga</taxon>
    </lineage>
</organism>
<dbReference type="InterPro" id="IPR029056">
    <property type="entry name" value="Ribokinase-like"/>
</dbReference>
<keyword evidence="8 9" id="KW-0119">Carbohydrate metabolism</keyword>
<dbReference type="GO" id="GO:0046872">
    <property type="term" value="F:metal ion binding"/>
    <property type="evidence" value="ECO:0007669"/>
    <property type="project" value="UniProtKB-KW"/>
</dbReference>
<dbReference type="EMBL" id="JADQDO010000001">
    <property type="protein sequence ID" value="MBF9231932.1"/>
    <property type="molecule type" value="Genomic_DNA"/>
</dbReference>
<dbReference type="GO" id="GO:0005524">
    <property type="term" value="F:ATP binding"/>
    <property type="evidence" value="ECO:0007669"/>
    <property type="project" value="UniProtKB-UniRule"/>
</dbReference>
<feature type="binding site" evidence="9">
    <location>
        <position position="293"/>
    </location>
    <ligand>
        <name>K(+)</name>
        <dbReference type="ChEBI" id="CHEBI:29103"/>
    </ligand>
</feature>
<feature type="binding site" evidence="9">
    <location>
        <begin position="257"/>
        <end position="258"/>
    </location>
    <ligand>
        <name>ATP</name>
        <dbReference type="ChEBI" id="CHEBI:30616"/>
    </ligand>
</feature>
<feature type="active site" description="Proton acceptor" evidence="9">
    <location>
        <position position="258"/>
    </location>
</feature>
<keyword evidence="12" id="KW-1185">Reference proteome</keyword>
<dbReference type="SUPFAM" id="SSF53613">
    <property type="entry name" value="Ribokinase-like"/>
    <property type="match status" value="1"/>
</dbReference>
<comment type="subunit">
    <text evidence="9">Homodimer.</text>
</comment>
<comment type="caution">
    <text evidence="11">The sequence shown here is derived from an EMBL/GenBank/DDBJ whole genome shotgun (WGS) entry which is preliminary data.</text>
</comment>
<comment type="activity regulation">
    <text evidence="9">Activated by a monovalent cation that binds near, but not in, the active site. The most likely occupant of the site in vivo is potassium. Ion binding induces a conformational change that may alter substrate affinity.</text>
</comment>
<dbReference type="GO" id="GO:0005829">
    <property type="term" value="C:cytosol"/>
    <property type="evidence" value="ECO:0007669"/>
    <property type="project" value="TreeGrafter"/>
</dbReference>
<evidence type="ECO:0000256" key="5">
    <source>
        <dbReference type="ARBA" id="ARBA00022840"/>
    </source>
</evidence>
<dbReference type="EC" id="2.7.1.15" evidence="9"/>
<dbReference type="InterPro" id="IPR011611">
    <property type="entry name" value="PfkB_dom"/>
</dbReference>
<evidence type="ECO:0000313" key="12">
    <source>
        <dbReference type="Proteomes" id="UP000599312"/>
    </source>
</evidence>
<comment type="subcellular location">
    <subcellularLocation>
        <location evidence="9">Cytoplasm</location>
    </subcellularLocation>
</comment>
<feature type="binding site" evidence="9">
    <location>
        <begin position="225"/>
        <end position="230"/>
    </location>
    <ligand>
        <name>ATP</name>
        <dbReference type="ChEBI" id="CHEBI:30616"/>
    </ligand>
</feature>
<comment type="catalytic activity">
    <reaction evidence="9">
        <text>D-ribose + ATP = D-ribose 5-phosphate + ADP + H(+)</text>
        <dbReference type="Rhea" id="RHEA:13697"/>
        <dbReference type="ChEBI" id="CHEBI:15378"/>
        <dbReference type="ChEBI" id="CHEBI:30616"/>
        <dbReference type="ChEBI" id="CHEBI:47013"/>
        <dbReference type="ChEBI" id="CHEBI:78346"/>
        <dbReference type="ChEBI" id="CHEBI:456216"/>
        <dbReference type="EC" id="2.7.1.15"/>
    </reaction>
</comment>
<dbReference type="PANTHER" id="PTHR10584:SF166">
    <property type="entry name" value="RIBOKINASE"/>
    <property type="match status" value="1"/>
</dbReference>
<reference evidence="11" key="1">
    <citation type="submission" date="2020-11" db="EMBL/GenBank/DDBJ databases">
        <authorList>
            <person name="Kim M.K."/>
        </authorList>
    </citation>
    <scope>NUCLEOTIDE SEQUENCE</scope>
    <source>
        <strain evidence="11">BT350</strain>
    </source>
</reference>
<keyword evidence="9" id="KW-0963">Cytoplasm</keyword>
<evidence type="ECO:0000256" key="2">
    <source>
        <dbReference type="ARBA" id="ARBA00022723"/>
    </source>
</evidence>
<evidence type="ECO:0000256" key="9">
    <source>
        <dbReference type="HAMAP-Rule" id="MF_01987"/>
    </source>
</evidence>
<feature type="domain" description="Carbohydrate kinase PfkB" evidence="10">
    <location>
        <begin position="2"/>
        <end position="299"/>
    </location>
</feature>
<dbReference type="HAMAP" id="MF_01987">
    <property type="entry name" value="Ribokinase"/>
    <property type="match status" value="1"/>
</dbReference>
<keyword evidence="2 9" id="KW-0479">Metal-binding</keyword>
<protein>
    <recommendedName>
        <fullName evidence="9">Ribokinase</fullName>
        <shortName evidence="9">RK</shortName>
        <ecNumber evidence="9">2.7.1.15</ecNumber>
    </recommendedName>
</protein>
<keyword evidence="3 9" id="KW-0547">Nucleotide-binding</keyword>
<feature type="binding site" evidence="9">
    <location>
        <begin position="9"/>
        <end position="11"/>
    </location>
    <ligand>
        <name>substrate</name>
    </ligand>
</feature>
<evidence type="ECO:0000313" key="11">
    <source>
        <dbReference type="EMBL" id="MBF9231932.1"/>
    </source>
</evidence>
<dbReference type="InterPro" id="IPR011877">
    <property type="entry name" value="Ribokinase"/>
</dbReference>
<feature type="binding site" evidence="9">
    <location>
        <position position="188"/>
    </location>
    <ligand>
        <name>ATP</name>
        <dbReference type="ChEBI" id="CHEBI:30616"/>
    </ligand>
</feature>
<dbReference type="AlphaFoldDB" id="A0A931BSB0"/>
<dbReference type="RefSeq" id="WP_196269923.1">
    <property type="nucleotide sequence ID" value="NZ_JADQDO010000001.1"/>
</dbReference>
<dbReference type="GO" id="GO:0004747">
    <property type="term" value="F:ribokinase activity"/>
    <property type="evidence" value="ECO:0007669"/>
    <property type="project" value="UniProtKB-UniRule"/>
</dbReference>
<dbReference type="Pfam" id="PF00294">
    <property type="entry name" value="PfkB"/>
    <property type="match status" value="1"/>
</dbReference>
<keyword evidence="5 9" id="KW-0067">ATP-binding</keyword>
<evidence type="ECO:0000256" key="7">
    <source>
        <dbReference type="ARBA" id="ARBA00022958"/>
    </source>
</evidence>
<evidence type="ECO:0000256" key="6">
    <source>
        <dbReference type="ARBA" id="ARBA00022842"/>
    </source>
</evidence>
<comment type="cofactor">
    <cofactor evidence="9">
        <name>Mg(2+)</name>
        <dbReference type="ChEBI" id="CHEBI:18420"/>
    </cofactor>
    <text evidence="9">Requires a divalent cation, most likely magnesium in vivo, as an electrophilic catalyst to aid phosphoryl group transfer. It is the chelate of the metal and the nucleotide that is the actual substrate.</text>
</comment>
<comment type="similarity">
    <text evidence="9">Belongs to the carbohydrate kinase PfkB family. Ribokinase subfamily.</text>
</comment>
<comment type="function">
    <text evidence="9">Catalyzes the phosphorylation of ribose at O-5 in a reaction requiring ATP and magnesium. The resulting D-ribose-5-phosphate can then be used either for sythesis of nucleotides, histidine, and tryptophan, or as a component of the pentose phosphate pathway.</text>
</comment>
<evidence type="ECO:0000256" key="3">
    <source>
        <dbReference type="ARBA" id="ARBA00022741"/>
    </source>
</evidence>
<comment type="caution">
    <text evidence="9">Lacks conserved residue(s) required for the propagation of feature annotation.</text>
</comment>
<feature type="binding site" evidence="9">
    <location>
        <begin position="37"/>
        <end position="41"/>
    </location>
    <ligand>
        <name>substrate</name>
    </ligand>
</feature>
<feature type="binding site" evidence="9">
    <location>
        <position position="291"/>
    </location>
    <ligand>
        <name>K(+)</name>
        <dbReference type="ChEBI" id="CHEBI:29103"/>
    </ligand>
</feature>
<name>A0A931BSB0_9HYPH</name>
<keyword evidence="1 9" id="KW-0808">Transferase</keyword>
<keyword evidence="6 9" id="KW-0460">Magnesium</keyword>
<comment type="pathway">
    <text evidence="9">Carbohydrate metabolism; D-ribose degradation; D-ribose 5-phosphate from beta-D-ribopyranose: step 2/2.</text>
</comment>
<evidence type="ECO:0000259" key="10">
    <source>
        <dbReference type="Pfam" id="PF00294"/>
    </source>
</evidence>